<keyword evidence="14" id="KW-0732">Signal</keyword>
<comment type="catalytic activity">
    <reaction evidence="9">
        <text>L-threonyl-[protein] + ATP = O-phospho-L-threonyl-[protein] + ADP + H(+)</text>
        <dbReference type="Rhea" id="RHEA:46608"/>
        <dbReference type="Rhea" id="RHEA-COMP:11060"/>
        <dbReference type="Rhea" id="RHEA-COMP:11605"/>
        <dbReference type="ChEBI" id="CHEBI:15378"/>
        <dbReference type="ChEBI" id="CHEBI:30013"/>
        <dbReference type="ChEBI" id="CHEBI:30616"/>
        <dbReference type="ChEBI" id="CHEBI:61977"/>
        <dbReference type="ChEBI" id="CHEBI:456216"/>
        <dbReference type="EC" id="2.7.11.1"/>
    </reaction>
</comment>
<keyword evidence="17" id="KW-1185">Reference proteome</keyword>
<name>A0A2P6MUW9_9EUKA</name>
<dbReference type="InterPro" id="IPR000719">
    <property type="entry name" value="Prot_kinase_dom"/>
</dbReference>
<organism evidence="16 17">
    <name type="scientific">Planoprotostelium fungivorum</name>
    <dbReference type="NCBI Taxonomy" id="1890364"/>
    <lineage>
        <taxon>Eukaryota</taxon>
        <taxon>Amoebozoa</taxon>
        <taxon>Evosea</taxon>
        <taxon>Variosea</taxon>
        <taxon>Cavosteliida</taxon>
        <taxon>Cavosteliaceae</taxon>
        <taxon>Planoprotostelium</taxon>
    </lineage>
</organism>
<accession>A0A2P6MUW9</accession>
<feature type="transmembrane region" description="Helical" evidence="13">
    <location>
        <begin position="428"/>
        <end position="452"/>
    </location>
</feature>
<feature type="region of interest" description="Disordered" evidence="12">
    <location>
        <begin position="500"/>
        <end position="558"/>
    </location>
</feature>
<evidence type="ECO:0000256" key="1">
    <source>
        <dbReference type="ARBA" id="ARBA00012513"/>
    </source>
</evidence>
<dbReference type="CDD" id="cd13999">
    <property type="entry name" value="STKc_MAP3K-like"/>
    <property type="match status" value="1"/>
</dbReference>
<sequence>MKSVYLLLFLSSVHFSRSSELQALQLFYNVAGGGSWREESYWKGISVCSFHGIKCSGGYVVSMNLSNNNLNGQLVDIFNDLSYLQTLDLSENNLGSFYPDSLLTHRNIKYINLHGSNLQAFITKNMNLPQIETLILSSNQLQYSPAITPDFSSMTSLTYLDLSNNQFTGNLLSLSKLPKLSTIKMSNNQFAGRFPSLSMSSLVQVDVSNNQLYGPLPSMNGAVNLVSFDCSNNQLSGSLPLFSDSTNLSHLDVSNNMIQYAVDLHRNVTLPYIIECHLGDSLRCPIGWVYRTKCSAECSVSGDNDKRYLSYHMEGSVDRFDEQSFLKSLSLLGNITRSRLSVNKITSGSVIASVGLESGVAGKHDNQGSVQDTMSILKDQLTSSDYASQGITLLSPVEEDFINGVSSSPSPSPSPTSSTGSPDSSNTALIGGIVGGILGIILLSIIIAVLAYRYHRKKTEAEDFTPLSTEVSSQRSEVSSERIVSPKSSVADRPFPTIRKFTTSEPSIPRTTNSGPPARAATTSEPPVRVATTSESPVRVATTSESPVRVANEAESPVRVANEAEPPVRFDPTSLRAISRSVIDYTEIKDKKRIGSGAFGVVYRASWRDRPVAVKHIRAEYITDKHMEDFVNEVRVIQGLRNHPNIVTFIDVDERRCFTAAGSTLAHHSGGSLQEYLQANECDLEDKIRFMKEIALGMLHLHKEKIIHRDLATRNVLLNHHLEAKVRETLVIHAHLMEVADFGLSRVQENTSVSGMTQTTTGPIKWMAPEAIRYLKYSTKSDVFSYGVVLWEIIEATDPWGEATAMDVAIRVTTKKERLPIPNECPPTISNLMQSESLVLESVELTREGCWEEETSKRPNFEQIVGIMLQGFHSDRESERGSEEEIEERMDEHAGGVSGYEGAMGDRMVTLHSDDRTGSNEGSYERASGEERTARKKESYVDVILVNRKEVIEF</sequence>
<dbReference type="InterPro" id="IPR051420">
    <property type="entry name" value="Ser_Thr_Kinases_DiverseReg"/>
</dbReference>
<feature type="compositionally biased region" description="Polar residues" evidence="12">
    <location>
        <begin position="500"/>
        <end position="546"/>
    </location>
</feature>
<dbReference type="InterPro" id="IPR017441">
    <property type="entry name" value="Protein_kinase_ATP_BS"/>
</dbReference>
<evidence type="ECO:0000256" key="6">
    <source>
        <dbReference type="ARBA" id="ARBA00022741"/>
    </source>
</evidence>
<keyword evidence="4" id="KW-0808">Transferase</keyword>
<dbReference type="EMBL" id="MDYQ01000380">
    <property type="protein sequence ID" value="PRP75484.1"/>
    <property type="molecule type" value="Genomic_DNA"/>
</dbReference>
<dbReference type="PANTHER" id="PTHR48005:SF13">
    <property type="entry name" value="SERINE_THREONINE-PROTEIN KINASE DDB_G0278509-RELATED"/>
    <property type="match status" value="1"/>
</dbReference>
<feature type="region of interest" description="Disordered" evidence="12">
    <location>
        <begin position="873"/>
        <end position="936"/>
    </location>
</feature>
<dbReference type="SUPFAM" id="SSF52058">
    <property type="entry name" value="L domain-like"/>
    <property type="match status" value="1"/>
</dbReference>
<evidence type="ECO:0000313" key="16">
    <source>
        <dbReference type="EMBL" id="PRP75484.1"/>
    </source>
</evidence>
<gene>
    <name evidence="16" type="ORF">PROFUN_10662</name>
</gene>
<evidence type="ECO:0000313" key="17">
    <source>
        <dbReference type="Proteomes" id="UP000241769"/>
    </source>
</evidence>
<evidence type="ECO:0000256" key="13">
    <source>
        <dbReference type="SAM" id="Phobius"/>
    </source>
</evidence>
<evidence type="ECO:0000256" key="9">
    <source>
        <dbReference type="ARBA" id="ARBA00047899"/>
    </source>
</evidence>
<keyword evidence="13" id="KW-1133">Transmembrane helix</keyword>
<dbReference type="PROSITE" id="PS00107">
    <property type="entry name" value="PROTEIN_KINASE_ATP"/>
    <property type="match status" value="1"/>
</dbReference>
<dbReference type="AlphaFoldDB" id="A0A2P6MUW9"/>
<dbReference type="PROSITE" id="PS00109">
    <property type="entry name" value="PROTEIN_KINASE_TYR"/>
    <property type="match status" value="1"/>
</dbReference>
<evidence type="ECO:0000256" key="8">
    <source>
        <dbReference type="ARBA" id="ARBA00022840"/>
    </source>
</evidence>
<keyword evidence="2" id="KW-0723">Serine/threonine-protein kinase</keyword>
<dbReference type="SUPFAM" id="SSF56112">
    <property type="entry name" value="Protein kinase-like (PK-like)"/>
    <property type="match status" value="1"/>
</dbReference>
<feature type="compositionally biased region" description="Basic and acidic residues" evidence="12">
    <location>
        <begin position="873"/>
        <end position="883"/>
    </location>
</feature>
<evidence type="ECO:0000259" key="15">
    <source>
        <dbReference type="PROSITE" id="PS50011"/>
    </source>
</evidence>
<dbReference type="Gene3D" id="3.30.200.20">
    <property type="entry name" value="Phosphorylase Kinase, domain 1"/>
    <property type="match status" value="1"/>
</dbReference>
<feature type="signal peptide" evidence="14">
    <location>
        <begin position="1"/>
        <end position="18"/>
    </location>
</feature>
<dbReference type="OrthoDB" id="1668230at2759"/>
<keyword evidence="13" id="KW-0812">Transmembrane</keyword>
<dbReference type="GO" id="GO:0004674">
    <property type="term" value="F:protein serine/threonine kinase activity"/>
    <property type="evidence" value="ECO:0007669"/>
    <property type="project" value="UniProtKB-KW"/>
</dbReference>
<dbReference type="PROSITE" id="PS51450">
    <property type="entry name" value="LRR"/>
    <property type="match status" value="2"/>
</dbReference>
<dbReference type="PANTHER" id="PTHR48005">
    <property type="entry name" value="LEUCINE RICH REPEAT KINASE 2"/>
    <property type="match status" value="1"/>
</dbReference>
<dbReference type="SMART" id="SM00219">
    <property type="entry name" value="TyrKc"/>
    <property type="match status" value="1"/>
</dbReference>
<evidence type="ECO:0000256" key="5">
    <source>
        <dbReference type="ARBA" id="ARBA00022737"/>
    </source>
</evidence>
<evidence type="ECO:0000256" key="11">
    <source>
        <dbReference type="PROSITE-ProRule" id="PRU10141"/>
    </source>
</evidence>
<dbReference type="EC" id="2.7.11.1" evidence="1"/>
<dbReference type="Pfam" id="PF07714">
    <property type="entry name" value="PK_Tyr_Ser-Thr"/>
    <property type="match status" value="1"/>
</dbReference>
<dbReference type="InterPro" id="IPR020635">
    <property type="entry name" value="Tyr_kinase_cat_dom"/>
</dbReference>
<dbReference type="Gene3D" id="1.10.510.10">
    <property type="entry name" value="Transferase(Phosphotransferase) domain 1"/>
    <property type="match status" value="1"/>
</dbReference>
<dbReference type="GO" id="GO:0005524">
    <property type="term" value="F:ATP binding"/>
    <property type="evidence" value="ECO:0007669"/>
    <property type="project" value="UniProtKB-UniRule"/>
</dbReference>
<reference evidence="16 17" key="1">
    <citation type="journal article" date="2018" name="Genome Biol. Evol.">
        <title>Multiple Roots of Fruiting Body Formation in Amoebozoa.</title>
        <authorList>
            <person name="Hillmann F."/>
            <person name="Forbes G."/>
            <person name="Novohradska S."/>
            <person name="Ferling I."/>
            <person name="Riege K."/>
            <person name="Groth M."/>
            <person name="Westermann M."/>
            <person name="Marz M."/>
            <person name="Spaller T."/>
            <person name="Winckler T."/>
            <person name="Schaap P."/>
            <person name="Glockner G."/>
        </authorList>
    </citation>
    <scope>NUCLEOTIDE SEQUENCE [LARGE SCALE GENOMIC DNA]</scope>
    <source>
        <strain evidence="16 17">Jena</strain>
    </source>
</reference>
<keyword evidence="6 11" id="KW-0547">Nucleotide-binding</keyword>
<dbReference type="InterPro" id="IPR008266">
    <property type="entry name" value="Tyr_kinase_AS"/>
</dbReference>
<dbReference type="STRING" id="1890364.A0A2P6MUW9"/>
<evidence type="ECO:0000256" key="4">
    <source>
        <dbReference type="ARBA" id="ARBA00022679"/>
    </source>
</evidence>
<feature type="binding site" evidence="11">
    <location>
        <position position="615"/>
    </location>
    <ligand>
        <name>ATP</name>
        <dbReference type="ChEBI" id="CHEBI:30616"/>
    </ligand>
</feature>
<keyword evidence="8 11" id="KW-0067">ATP-binding</keyword>
<dbReference type="InterPro" id="IPR011009">
    <property type="entry name" value="Kinase-like_dom_sf"/>
</dbReference>
<dbReference type="InParanoid" id="A0A2P6MUW9"/>
<feature type="compositionally biased region" description="Basic and acidic residues" evidence="12">
    <location>
        <begin position="912"/>
        <end position="936"/>
    </location>
</feature>
<feature type="region of interest" description="Disordered" evidence="12">
    <location>
        <begin position="402"/>
        <end position="424"/>
    </location>
</feature>
<dbReference type="InterPro" id="IPR032675">
    <property type="entry name" value="LRR_dom_sf"/>
</dbReference>
<feature type="chain" id="PRO_5015103857" description="non-specific serine/threonine protein kinase" evidence="14">
    <location>
        <begin position="19"/>
        <end position="954"/>
    </location>
</feature>
<comment type="caution">
    <text evidence="16">The sequence shown here is derived from an EMBL/GenBank/DDBJ whole genome shotgun (WGS) entry which is preliminary data.</text>
</comment>
<keyword evidence="13" id="KW-0472">Membrane</keyword>
<evidence type="ECO:0000256" key="12">
    <source>
        <dbReference type="SAM" id="MobiDB-lite"/>
    </source>
</evidence>
<comment type="catalytic activity">
    <reaction evidence="10">
        <text>L-seryl-[protein] + ATP = O-phospho-L-seryl-[protein] + ADP + H(+)</text>
        <dbReference type="Rhea" id="RHEA:17989"/>
        <dbReference type="Rhea" id="RHEA-COMP:9863"/>
        <dbReference type="Rhea" id="RHEA-COMP:11604"/>
        <dbReference type="ChEBI" id="CHEBI:15378"/>
        <dbReference type="ChEBI" id="CHEBI:29999"/>
        <dbReference type="ChEBI" id="CHEBI:30616"/>
        <dbReference type="ChEBI" id="CHEBI:83421"/>
        <dbReference type="ChEBI" id="CHEBI:456216"/>
        <dbReference type="EC" id="2.7.11.1"/>
    </reaction>
</comment>
<keyword evidence="7 16" id="KW-0418">Kinase</keyword>
<protein>
    <recommendedName>
        <fullName evidence="1">non-specific serine/threonine protein kinase</fullName>
        <ecNumber evidence="1">2.7.11.1</ecNumber>
    </recommendedName>
</protein>
<dbReference type="Pfam" id="PF00560">
    <property type="entry name" value="LRR_1"/>
    <property type="match status" value="2"/>
</dbReference>
<dbReference type="Proteomes" id="UP000241769">
    <property type="component" value="Unassembled WGS sequence"/>
</dbReference>
<dbReference type="InterPro" id="IPR001611">
    <property type="entry name" value="Leu-rich_rpt"/>
</dbReference>
<dbReference type="PROSITE" id="PS50011">
    <property type="entry name" value="PROTEIN_KINASE_DOM"/>
    <property type="match status" value="1"/>
</dbReference>
<dbReference type="InterPro" id="IPR001245">
    <property type="entry name" value="Ser-Thr/Tyr_kinase_cat_dom"/>
</dbReference>
<keyword evidence="3" id="KW-0433">Leucine-rich repeat</keyword>
<keyword evidence="5" id="KW-0677">Repeat</keyword>
<evidence type="ECO:0000256" key="7">
    <source>
        <dbReference type="ARBA" id="ARBA00022777"/>
    </source>
</evidence>
<dbReference type="GO" id="GO:0004713">
    <property type="term" value="F:protein tyrosine kinase activity"/>
    <property type="evidence" value="ECO:0007669"/>
    <property type="project" value="InterPro"/>
</dbReference>
<feature type="compositionally biased region" description="Low complexity" evidence="12">
    <location>
        <begin position="415"/>
        <end position="424"/>
    </location>
</feature>
<evidence type="ECO:0000256" key="3">
    <source>
        <dbReference type="ARBA" id="ARBA00022614"/>
    </source>
</evidence>
<dbReference type="Gene3D" id="3.80.10.10">
    <property type="entry name" value="Ribonuclease Inhibitor"/>
    <property type="match status" value="1"/>
</dbReference>
<feature type="domain" description="Protein kinase" evidence="15">
    <location>
        <begin position="588"/>
        <end position="873"/>
    </location>
</feature>
<evidence type="ECO:0000256" key="14">
    <source>
        <dbReference type="SAM" id="SignalP"/>
    </source>
</evidence>
<proteinExistence type="predicted"/>
<evidence type="ECO:0000256" key="2">
    <source>
        <dbReference type="ARBA" id="ARBA00022527"/>
    </source>
</evidence>
<evidence type="ECO:0000256" key="10">
    <source>
        <dbReference type="ARBA" id="ARBA00048679"/>
    </source>
</evidence>